<keyword evidence="4" id="KW-1185">Reference proteome</keyword>
<reference evidence="3" key="1">
    <citation type="submission" date="2021-08" db="EMBL/GenBank/DDBJ databases">
        <title>Flavobacterium sp. strain CC-SYL302.</title>
        <authorList>
            <person name="Lin S.-Y."/>
            <person name="Lee T.-H."/>
            <person name="Young C.-C."/>
        </authorList>
    </citation>
    <scope>NUCLEOTIDE SEQUENCE</scope>
    <source>
        <strain evidence="3">CC-SYL302</strain>
    </source>
</reference>
<accession>A0ABY6M120</accession>
<sequence>MKKIILSLATSAFVLVSCNSQKTAQAEANNQTASSSNTKGADRAEADWQKGLRKAKADLRVATQNLEQAKAKHDQAAEKIANQAYVQAQLDFENALLARKREQFLLESEWRNNMHKAKADLQRTTHNLERAKANHDKKVEADAQIAYDAAHEAFEKAVAVRKAHNQRVEKDLHLTTRHAEYKLFKVEKDLAEAKKKQNAEAEKVAQAAYDKAIKELEEVNATTTRLINESKARTK</sequence>
<dbReference type="Proteomes" id="UP001163328">
    <property type="component" value="Chromosome"/>
</dbReference>
<feature type="coiled-coil region" evidence="1">
    <location>
        <begin position="191"/>
        <end position="233"/>
    </location>
</feature>
<organism evidence="3 4">
    <name type="scientific">Flavobacterium agricola</name>
    <dbReference type="NCBI Taxonomy" id="2870839"/>
    <lineage>
        <taxon>Bacteria</taxon>
        <taxon>Pseudomonadati</taxon>
        <taxon>Bacteroidota</taxon>
        <taxon>Flavobacteriia</taxon>
        <taxon>Flavobacteriales</taxon>
        <taxon>Flavobacteriaceae</taxon>
        <taxon>Flavobacterium</taxon>
    </lineage>
</organism>
<evidence type="ECO:0008006" key="5">
    <source>
        <dbReference type="Google" id="ProtNLM"/>
    </source>
</evidence>
<dbReference type="RefSeq" id="WP_264432943.1">
    <property type="nucleotide sequence ID" value="NZ_CP081495.1"/>
</dbReference>
<evidence type="ECO:0000256" key="1">
    <source>
        <dbReference type="SAM" id="Coils"/>
    </source>
</evidence>
<evidence type="ECO:0000313" key="4">
    <source>
        <dbReference type="Proteomes" id="UP001163328"/>
    </source>
</evidence>
<feature type="compositionally biased region" description="Polar residues" evidence="2">
    <location>
        <begin position="25"/>
        <end position="39"/>
    </location>
</feature>
<feature type="coiled-coil region" evidence="1">
    <location>
        <begin position="52"/>
        <end position="79"/>
    </location>
</feature>
<dbReference type="EMBL" id="CP081495">
    <property type="protein sequence ID" value="UYW00816.1"/>
    <property type="molecule type" value="Genomic_DNA"/>
</dbReference>
<evidence type="ECO:0000313" key="3">
    <source>
        <dbReference type="EMBL" id="UYW00816.1"/>
    </source>
</evidence>
<keyword evidence="1" id="KW-0175">Coiled coil</keyword>
<protein>
    <recommendedName>
        <fullName evidence="5">Lipoprotein</fullName>
    </recommendedName>
</protein>
<evidence type="ECO:0000256" key="2">
    <source>
        <dbReference type="SAM" id="MobiDB-lite"/>
    </source>
</evidence>
<proteinExistence type="predicted"/>
<gene>
    <name evidence="3" type="ORF">K5I29_09905</name>
</gene>
<feature type="region of interest" description="Disordered" evidence="2">
    <location>
        <begin position="25"/>
        <end position="44"/>
    </location>
</feature>
<dbReference type="PROSITE" id="PS51257">
    <property type="entry name" value="PROKAR_LIPOPROTEIN"/>
    <property type="match status" value="1"/>
</dbReference>
<name>A0ABY6M120_9FLAO</name>